<dbReference type="InterPro" id="IPR036165">
    <property type="entry name" value="YefM-like_sf"/>
</dbReference>
<comment type="caution">
    <text evidence="3">The sequence shown here is derived from an EMBL/GenBank/DDBJ whole genome shotgun (WGS) entry which is preliminary data.</text>
</comment>
<protein>
    <recommendedName>
        <fullName evidence="2">Antitoxin</fullName>
    </recommendedName>
</protein>
<comment type="function">
    <text evidence="2">Antitoxin component of a type II toxin-antitoxin (TA) system.</text>
</comment>
<sequence length="76" mass="8444">MQTNMHEAKSKLSQLVELAVSGEEVIIAKSGKPIVKLVPYKPQKKRTFGEFNGLFIAAADFDSKEVNDEVADMFDI</sequence>
<comment type="similarity">
    <text evidence="1 2">Belongs to the phD/YefM antitoxin family.</text>
</comment>
<evidence type="ECO:0000256" key="1">
    <source>
        <dbReference type="ARBA" id="ARBA00009981"/>
    </source>
</evidence>
<evidence type="ECO:0000256" key="2">
    <source>
        <dbReference type="RuleBase" id="RU362080"/>
    </source>
</evidence>
<dbReference type="Pfam" id="PF02604">
    <property type="entry name" value="PhdYeFM_antitox"/>
    <property type="match status" value="1"/>
</dbReference>
<dbReference type="SUPFAM" id="SSF143120">
    <property type="entry name" value="YefM-like"/>
    <property type="match status" value="1"/>
</dbReference>
<dbReference type="NCBIfam" id="TIGR01552">
    <property type="entry name" value="phd_fam"/>
    <property type="match status" value="1"/>
</dbReference>
<proteinExistence type="inferred from homology"/>
<dbReference type="InterPro" id="IPR006442">
    <property type="entry name" value="Antitoxin_Phd/YefM"/>
</dbReference>
<accession>A0ABS9X476</accession>
<gene>
    <name evidence="3" type="ORF">L3081_18695</name>
</gene>
<reference evidence="3" key="1">
    <citation type="submission" date="2022-01" db="EMBL/GenBank/DDBJ databases">
        <title>Colwellia maritima, isolated from seawater.</title>
        <authorList>
            <person name="Kristyanto S."/>
            <person name="Jung J."/>
            <person name="Jeon C.O."/>
        </authorList>
    </citation>
    <scope>NUCLEOTIDE SEQUENCE</scope>
    <source>
        <strain evidence="3">MSW7</strain>
    </source>
</reference>
<evidence type="ECO:0000313" key="3">
    <source>
        <dbReference type="EMBL" id="MCI2285050.1"/>
    </source>
</evidence>
<dbReference type="EMBL" id="JAKKSL010000004">
    <property type="protein sequence ID" value="MCI2285050.1"/>
    <property type="molecule type" value="Genomic_DNA"/>
</dbReference>
<name>A0ABS9X476_9GAMM</name>
<dbReference type="Gene3D" id="3.40.1620.10">
    <property type="entry name" value="YefM-like domain"/>
    <property type="match status" value="1"/>
</dbReference>
<organism evidence="3 4">
    <name type="scientific">Colwellia maritima</name>
    <dbReference type="NCBI Taxonomy" id="2912588"/>
    <lineage>
        <taxon>Bacteria</taxon>
        <taxon>Pseudomonadati</taxon>
        <taxon>Pseudomonadota</taxon>
        <taxon>Gammaproteobacteria</taxon>
        <taxon>Alteromonadales</taxon>
        <taxon>Colwelliaceae</taxon>
        <taxon>Colwellia</taxon>
    </lineage>
</organism>
<keyword evidence="4" id="KW-1185">Reference proteome</keyword>
<dbReference type="RefSeq" id="WP_242287703.1">
    <property type="nucleotide sequence ID" value="NZ_JAKKSL010000004.1"/>
</dbReference>
<dbReference type="Proteomes" id="UP001139646">
    <property type="component" value="Unassembled WGS sequence"/>
</dbReference>
<evidence type="ECO:0000313" key="4">
    <source>
        <dbReference type="Proteomes" id="UP001139646"/>
    </source>
</evidence>